<evidence type="ECO:0000256" key="8">
    <source>
        <dbReference type="RuleBase" id="RU363032"/>
    </source>
</evidence>
<feature type="transmembrane region" description="Helical" evidence="8">
    <location>
        <begin position="151"/>
        <end position="178"/>
    </location>
</feature>
<keyword evidence="5 8" id="KW-0812">Transmembrane</keyword>
<comment type="similarity">
    <text evidence="2">Belongs to the binding-protein-dependent transport system permease family. CysTW subfamily.</text>
</comment>
<dbReference type="Proteomes" id="UP000464314">
    <property type="component" value="Chromosome"/>
</dbReference>
<dbReference type="GO" id="GO:0055085">
    <property type="term" value="P:transmembrane transport"/>
    <property type="evidence" value="ECO:0007669"/>
    <property type="project" value="InterPro"/>
</dbReference>
<feature type="domain" description="ABC transmembrane type-1" evidence="9">
    <location>
        <begin position="70"/>
        <end position="276"/>
    </location>
</feature>
<name>A0A6P1TLB1_9FIRM</name>
<sequence length="289" mass="32950">MSLKKKKNHNRFLWLTLVPIYLFTLAFVLIPFIYMLVLSFLTRAEVWGTVNRFTFDHYIRILEPLYINTFLSSLKLAFIVTLFITLFGYPFGYFMARLPGYWKSRVMMLLMIPFWTSGLIRLYGWIIVFRSNGSLDQILMGLHITEKPLKLLYSYPAVVVGMIYVLVPFMILAVYSSVEKMDWTLVEAARDLGAGRIKAFLTVTFRLTLPGLLSGVVLTFIPSMGLFFVADILGGNKIVLVGNVIQEQLTKGRNLPFAAALSVILMILTSLIIGLYRKLANTKELEGLF</sequence>
<dbReference type="SUPFAM" id="SSF161098">
    <property type="entry name" value="MetI-like"/>
    <property type="match status" value="1"/>
</dbReference>
<protein>
    <submittedName>
        <fullName evidence="10">ABC transporter permease subunit</fullName>
    </submittedName>
</protein>
<evidence type="ECO:0000259" key="9">
    <source>
        <dbReference type="PROSITE" id="PS50928"/>
    </source>
</evidence>
<evidence type="ECO:0000256" key="6">
    <source>
        <dbReference type="ARBA" id="ARBA00022989"/>
    </source>
</evidence>
<dbReference type="PANTHER" id="PTHR42929">
    <property type="entry name" value="INNER MEMBRANE ABC TRANSPORTER PERMEASE PROTEIN YDCU-RELATED-RELATED"/>
    <property type="match status" value="1"/>
</dbReference>
<feature type="transmembrane region" description="Helical" evidence="8">
    <location>
        <begin position="257"/>
        <end position="276"/>
    </location>
</feature>
<dbReference type="InterPro" id="IPR035906">
    <property type="entry name" value="MetI-like_sf"/>
</dbReference>
<comment type="subcellular location">
    <subcellularLocation>
        <location evidence="1 8">Cell membrane</location>
        <topology evidence="1 8">Multi-pass membrane protein</topology>
    </subcellularLocation>
</comment>
<dbReference type="GO" id="GO:0005886">
    <property type="term" value="C:plasma membrane"/>
    <property type="evidence" value="ECO:0007669"/>
    <property type="project" value="UniProtKB-SubCell"/>
</dbReference>
<keyword evidence="3 8" id="KW-0813">Transport</keyword>
<feature type="transmembrane region" description="Helical" evidence="8">
    <location>
        <begin position="199"/>
        <end position="221"/>
    </location>
</feature>
<organism evidence="10 11">
    <name type="scientific">Anaerocolumna sedimenticola</name>
    <dbReference type="NCBI Taxonomy" id="2696063"/>
    <lineage>
        <taxon>Bacteria</taxon>
        <taxon>Bacillati</taxon>
        <taxon>Bacillota</taxon>
        <taxon>Clostridia</taxon>
        <taxon>Lachnospirales</taxon>
        <taxon>Lachnospiraceae</taxon>
        <taxon>Anaerocolumna</taxon>
    </lineage>
</organism>
<accession>A0A6P1TLB1</accession>
<feature type="transmembrane region" description="Helical" evidence="8">
    <location>
        <begin position="12"/>
        <end position="37"/>
    </location>
</feature>
<feature type="transmembrane region" description="Helical" evidence="8">
    <location>
        <begin position="108"/>
        <end position="131"/>
    </location>
</feature>
<evidence type="ECO:0000313" key="10">
    <source>
        <dbReference type="EMBL" id="QHQ60939.1"/>
    </source>
</evidence>
<evidence type="ECO:0000256" key="7">
    <source>
        <dbReference type="ARBA" id="ARBA00023136"/>
    </source>
</evidence>
<keyword evidence="11" id="KW-1185">Reference proteome</keyword>
<dbReference type="Gene3D" id="1.10.3720.10">
    <property type="entry name" value="MetI-like"/>
    <property type="match status" value="1"/>
</dbReference>
<keyword evidence="7 8" id="KW-0472">Membrane</keyword>
<dbReference type="InterPro" id="IPR000515">
    <property type="entry name" value="MetI-like"/>
</dbReference>
<dbReference type="EMBL" id="CP048000">
    <property type="protein sequence ID" value="QHQ60939.1"/>
    <property type="molecule type" value="Genomic_DNA"/>
</dbReference>
<dbReference type="Pfam" id="PF00528">
    <property type="entry name" value="BPD_transp_1"/>
    <property type="match status" value="1"/>
</dbReference>
<evidence type="ECO:0000256" key="4">
    <source>
        <dbReference type="ARBA" id="ARBA00022475"/>
    </source>
</evidence>
<evidence type="ECO:0000256" key="2">
    <source>
        <dbReference type="ARBA" id="ARBA00007069"/>
    </source>
</evidence>
<dbReference type="KEGG" id="anr:Ana3638_09290"/>
<dbReference type="AlphaFoldDB" id="A0A6P1TLB1"/>
<keyword evidence="4" id="KW-1003">Cell membrane</keyword>
<gene>
    <name evidence="10" type="ORF">Ana3638_09290</name>
</gene>
<evidence type="ECO:0000256" key="3">
    <source>
        <dbReference type="ARBA" id="ARBA00022448"/>
    </source>
</evidence>
<keyword evidence="6 8" id="KW-1133">Transmembrane helix</keyword>
<evidence type="ECO:0000256" key="1">
    <source>
        <dbReference type="ARBA" id="ARBA00004651"/>
    </source>
</evidence>
<reference evidence="10 11" key="1">
    <citation type="submission" date="2020-01" db="EMBL/GenBank/DDBJ databases">
        <title>Genome analysis of Anaerocolumna sp. CBA3638.</title>
        <authorList>
            <person name="Kim J."/>
            <person name="Roh S.W."/>
        </authorList>
    </citation>
    <scope>NUCLEOTIDE SEQUENCE [LARGE SCALE GENOMIC DNA]</scope>
    <source>
        <strain evidence="10 11">CBA3638</strain>
    </source>
</reference>
<evidence type="ECO:0000256" key="5">
    <source>
        <dbReference type="ARBA" id="ARBA00022692"/>
    </source>
</evidence>
<dbReference type="PROSITE" id="PS50928">
    <property type="entry name" value="ABC_TM1"/>
    <property type="match status" value="1"/>
</dbReference>
<evidence type="ECO:0000313" key="11">
    <source>
        <dbReference type="Proteomes" id="UP000464314"/>
    </source>
</evidence>
<proteinExistence type="inferred from homology"/>
<dbReference type="RefSeq" id="WP_161837767.1">
    <property type="nucleotide sequence ID" value="NZ_CP048000.1"/>
</dbReference>
<feature type="transmembrane region" description="Helical" evidence="8">
    <location>
        <begin position="76"/>
        <end position="96"/>
    </location>
</feature>
<dbReference type="CDD" id="cd06261">
    <property type="entry name" value="TM_PBP2"/>
    <property type="match status" value="1"/>
</dbReference>
<dbReference type="PANTHER" id="PTHR42929:SF1">
    <property type="entry name" value="INNER MEMBRANE ABC TRANSPORTER PERMEASE PROTEIN YDCU-RELATED"/>
    <property type="match status" value="1"/>
</dbReference>